<organism evidence="6 7">
    <name type="scientific">Exaiptasia diaphana</name>
    <name type="common">Tropical sea anemone</name>
    <name type="synonym">Aiptasia pulchella</name>
    <dbReference type="NCBI Taxonomy" id="2652724"/>
    <lineage>
        <taxon>Eukaryota</taxon>
        <taxon>Metazoa</taxon>
        <taxon>Cnidaria</taxon>
        <taxon>Anthozoa</taxon>
        <taxon>Hexacorallia</taxon>
        <taxon>Actiniaria</taxon>
        <taxon>Aiptasiidae</taxon>
        <taxon>Exaiptasia</taxon>
    </lineage>
</organism>
<evidence type="ECO:0000313" key="7">
    <source>
        <dbReference type="Proteomes" id="UP000887567"/>
    </source>
</evidence>
<dbReference type="PANTHER" id="PTHR10983">
    <property type="entry name" value="1-ACYLGLYCEROL-3-PHOSPHATE ACYLTRANSFERASE-RELATED"/>
    <property type="match status" value="1"/>
</dbReference>
<reference evidence="6" key="1">
    <citation type="submission" date="2022-11" db="UniProtKB">
        <authorList>
            <consortium name="EnsemblMetazoa"/>
        </authorList>
    </citation>
    <scope>IDENTIFICATION</scope>
</reference>
<evidence type="ECO:0000256" key="3">
    <source>
        <dbReference type="ARBA" id="ARBA00023315"/>
    </source>
</evidence>
<evidence type="ECO:0000256" key="4">
    <source>
        <dbReference type="SAM" id="Phobius"/>
    </source>
</evidence>
<keyword evidence="7" id="KW-1185">Reference proteome</keyword>
<dbReference type="OMA" id="ESSAWLM"/>
<evidence type="ECO:0000256" key="2">
    <source>
        <dbReference type="ARBA" id="ARBA00022679"/>
    </source>
</evidence>
<dbReference type="GO" id="GO:0036149">
    <property type="term" value="P:phosphatidylinositol acyl-chain remodeling"/>
    <property type="evidence" value="ECO:0007669"/>
    <property type="project" value="TreeGrafter"/>
</dbReference>
<feature type="domain" description="Phospholipid/glycerol acyltransferase" evidence="5">
    <location>
        <begin position="81"/>
        <end position="203"/>
    </location>
</feature>
<dbReference type="SUPFAM" id="SSF69593">
    <property type="entry name" value="Glycerol-3-phosphate (1)-acyltransferase"/>
    <property type="match status" value="1"/>
</dbReference>
<dbReference type="Pfam" id="PF16076">
    <property type="entry name" value="Acyltransf_C"/>
    <property type="match status" value="1"/>
</dbReference>
<dbReference type="KEGG" id="epa:110246796"/>
<dbReference type="EnsemblMetazoa" id="XM_021053170.2">
    <property type="protein sequence ID" value="XP_020908829.1"/>
    <property type="gene ID" value="LOC110246796"/>
</dbReference>
<comment type="similarity">
    <text evidence="1">Belongs to the 1-acyl-sn-glycerol-3-phosphate acyltransferase family.</text>
</comment>
<feature type="transmembrane region" description="Helical" evidence="4">
    <location>
        <begin position="6"/>
        <end position="28"/>
    </location>
</feature>
<evidence type="ECO:0000313" key="6">
    <source>
        <dbReference type="EnsemblMetazoa" id="XP_020908829.1"/>
    </source>
</evidence>
<dbReference type="GO" id="GO:0005783">
    <property type="term" value="C:endoplasmic reticulum"/>
    <property type="evidence" value="ECO:0007669"/>
    <property type="project" value="TreeGrafter"/>
</dbReference>
<dbReference type="GO" id="GO:0016746">
    <property type="term" value="F:acyltransferase activity"/>
    <property type="evidence" value="ECO:0007669"/>
    <property type="project" value="UniProtKB-KW"/>
</dbReference>
<sequence>MLRNPLGGMLFLLILYLSSFLGIIFILGPSLPLMLIKPKWYRWFSDKAIALWLIVAPGLLELAHGVKVVISGDKPIRNDVALIVMNHRCYFDWMFYWSVLVRYGKLCYLRVVMKDILKYIPGIGWGMQGAMYLFLKRRWEQDEEYLNNVLDYFKDMNYPIQLMIFPEGTNLDNYSQPRSDSYARKNNLPLYKHVLHPRVRGFVHCIEKLRKATRRIDAVYDVTIGYDQDYCYREVDIAKGNFPKEIHFEIKRYHINEMPTDYSELEQWLCQRWAEKEERLARFYKNDEVGFCAPGDELVQDSTDKQESTVKKQMIFSVIFFIFVIIACFYILYRFVYARWYMVVLICMYVIQCFIGFGMDRVQLWIHNRFDKDI</sequence>
<protein>
    <recommendedName>
        <fullName evidence="5">Phospholipid/glycerol acyltransferase domain-containing protein</fullName>
    </recommendedName>
</protein>
<dbReference type="CDD" id="cd07990">
    <property type="entry name" value="LPLAT_LCLAT1-like"/>
    <property type="match status" value="1"/>
</dbReference>
<keyword evidence="3" id="KW-0012">Acyltransferase</keyword>
<dbReference type="AlphaFoldDB" id="A0A913XQY3"/>
<dbReference type="InterPro" id="IPR002123">
    <property type="entry name" value="Plipid/glycerol_acylTrfase"/>
</dbReference>
<evidence type="ECO:0000256" key="1">
    <source>
        <dbReference type="ARBA" id="ARBA00008655"/>
    </source>
</evidence>
<accession>A0A913XQY3</accession>
<keyword evidence="4" id="KW-0472">Membrane</keyword>
<feature type="transmembrane region" description="Helical" evidence="4">
    <location>
        <begin position="314"/>
        <end position="333"/>
    </location>
</feature>
<keyword evidence="4" id="KW-1133">Transmembrane helix</keyword>
<name>A0A913XQY3_EXADI</name>
<dbReference type="SMART" id="SM00563">
    <property type="entry name" value="PlsC"/>
    <property type="match status" value="1"/>
</dbReference>
<dbReference type="PANTHER" id="PTHR10983:SF16">
    <property type="entry name" value="LYSOCARDIOLIPIN ACYLTRANSFERASE 1"/>
    <property type="match status" value="1"/>
</dbReference>
<dbReference type="InterPro" id="IPR032098">
    <property type="entry name" value="Acyltransf_C"/>
</dbReference>
<feature type="transmembrane region" description="Helical" evidence="4">
    <location>
        <begin position="339"/>
        <end position="359"/>
    </location>
</feature>
<dbReference type="Proteomes" id="UP000887567">
    <property type="component" value="Unplaced"/>
</dbReference>
<dbReference type="OrthoDB" id="186786at2759"/>
<proteinExistence type="inferred from homology"/>
<dbReference type="GeneID" id="110246796"/>
<evidence type="ECO:0000259" key="5">
    <source>
        <dbReference type="SMART" id="SM00563"/>
    </source>
</evidence>
<dbReference type="RefSeq" id="XP_020908829.1">
    <property type="nucleotide sequence ID" value="XM_021053170.2"/>
</dbReference>
<keyword evidence="2" id="KW-0808">Transferase</keyword>
<feature type="transmembrane region" description="Helical" evidence="4">
    <location>
        <begin position="49"/>
        <end position="70"/>
    </location>
</feature>
<keyword evidence="4" id="KW-0812">Transmembrane</keyword>
<dbReference type="Pfam" id="PF01553">
    <property type="entry name" value="Acyltransferase"/>
    <property type="match status" value="1"/>
</dbReference>